<protein>
    <submittedName>
        <fullName evidence="3">Zinc ribbon domain-containing protein</fullName>
    </submittedName>
</protein>
<organism evidence="3 4">
    <name type="scientific">Candidatus Polarisedimenticola svalbardensis</name>
    <dbReference type="NCBI Taxonomy" id="2886004"/>
    <lineage>
        <taxon>Bacteria</taxon>
        <taxon>Pseudomonadati</taxon>
        <taxon>Acidobacteriota</taxon>
        <taxon>Candidatus Polarisedimenticolia</taxon>
        <taxon>Candidatus Polarisedimenticolales</taxon>
        <taxon>Candidatus Polarisedimenticolaceae</taxon>
        <taxon>Candidatus Polarisedimenticola</taxon>
    </lineage>
</organism>
<accession>A0A8J7CED1</accession>
<feature type="transmembrane region" description="Helical" evidence="1">
    <location>
        <begin position="45"/>
        <end position="67"/>
    </location>
</feature>
<dbReference type="Pfam" id="PF12773">
    <property type="entry name" value="DZR"/>
    <property type="match status" value="1"/>
</dbReference>
<dbReference type="Proteomes" id="UP000648239">
    <property type="component" value="Unassembled WGS sequence"/>
</dbReference>
<evidence type="ECO:0000259" key="2">
    <source>
        <dbReference type="Pfam" id="PF12773"/>
    </source>
</evidence>
<reference evidence="3 4" key="1">
    <citation type="submission" date="2020-08" db="EMBL/GenBank/DDBJ databases">
        <title>Acidobacteriota in marine sediments use diverse sulfur dissimilation pathways.</title>
        <authorList>
            <person name="Wasmund K."/>
        </authorList>
    </citation>
    <scope>NUCLEOTIDE SEQUENCE [LARGE SCALE GENOMIC DNA]</scope>
    <source>
        <strain evidence="3">MAG AM4</strain>
    </source>
</reference>
<evidence type="ECO:0000313" key="3">
    <source>
        <dbReference type="EMBL" id="MBD3868084.1"/>
    </source>
</evidence>
<gene>
    <name evidence="3" type="ORF">IFK94_08160</name>
</gene>
<proteinExistence type="predicted"/>
<feature type="transmembrane region" description="Helical" evidence="1">
    <location>
        <begin position="79"/>
        <end position="99"/>
    </location>
</feature>
<feature type="transmembrane region" description="Helical" evidence="1">
    <location>
        <begin position="16"/>
        <end position="39"/>
    </location>
</feature>
<evidence type="ECO:0000313" key="4">
    <source>
        <dbReference type="Proteomes" id="UP000648239"/>
    </source>
</evidence>
<sequence>MTQAPNPKRRIDGGSILLAAAIGLLFIWVLSSGACWSLGTGSWSLHNGILGTLGFMSLLQLALAIYVGFDAHRRGMHGFLWGALVLFTSIVGLVVYLIVCSGVLNQSQAPPQPAGAPGKVCGSCRSPVEPDFKMCPYCGEELDRSCAGCGKKQQSGWQVCPYCGKPPE</sequence>
<keyword evidence="1" id="KW-0472">Membrane</keyword>
<dbReference type="AlphaFoldDB" id="A0A8J7CED1"/>
<evidence type="ECO:0000256" key="1">
    <source>
        <dbReference type="SAM" id="Phobius"/>
    </source>
</evidence>
<keyword evidence="1" id="KW-1133">Transmembrane helix</keyword>
<comment type="caution">
    <text evidence="3">The sequence shown here is derived from an EMBL/GenBank/DDBJ whole genome shotgun (WGS) entry which is preliminary data.</text>
</comment>
<keyword evidence="1" id="KW-0812">Transmembrane</keyword>
<name>A0A8J7CED1_9BACT</name>
<feature type="domain" description="DZANK-type" evidence="2">
    <location>
        <begin position="121"/>
        <end position="164"/>
    </location>
</feature>
<dbReference type="EMBL" id="JACXWD010000022">
    <property type="protein sequence ID" value="MBD3868084.1"/>
    <property type="molecule type" value="Genomic_DNA"/>
</dbReference>
<dbReference type="InterPro" id="IPR025874">
    <property type="entry name" value="DZR"/>
</dbReference>